<dbReference type="AlphaFoldDB" id="A0A437D4L8"/>
<organism evidence="1 2">
    <name type="scientific">Oryzias javanicus</name>
    <name type="common">Javanese ricefish</name>
    <name type="synonym">Aplocheilus javanicus</name>
    <dbReference type="NCBI Taxonomy" id="123683"/>
    <lineage>
        <taxon>Eukaryota</taxon>
        <taxon>Metazoa</taxon>
        <taxon>Chordata</taxon>
        <taxon>Craniata</taxon>
        <taxon>Vertebrata</taxon>
        <taxon>Euteleostomi</taxon>
        <taxon>Actinopterygii</taxon>
        <taxon>Neopterygii</taxon>
        <taxon>Teleostei</taxon>
        <taxon>Neoteleostei</taxon>
        <taxon>Acanthomorphata</taxon>
        <taxon>Ovalentaria</taxon>
        <taxon>Atherinomorphae</taxon>
        <taxon>Beloniformes</taxon>
        <taxon>Adrianichthyidae</taxon>
        <taxon>Oryziinae</taxon>
        <taxon>Oryzias</taxon>
    </lineage>
</organism>
<protein>
    <submittedName>
        <fullName evidence="1">Uncharacterized protein</fullName>
    </submittedName>
</protein>
<dbReference type="EMBL" id="CM012444">
    <property type="protein sequence ID" value="RVE69744.1"/>
    <property type="molecule type" value="Genomic_DNA"/>
</dbReference>
<keyword evidence="2" id="KW-1185">Reference proteome</keyword>
<reference evidence="1 2" key="1">
    <citation type="submission" date="2018-11" db="EMBL/GenBank/DDBJ databases">
        <authorList>
            <person name="Lopez-Roques C."/>
            <person name="Donnadieu C."/>
            <person name="Bouchez O."/>
            <person name="Klopp C."/>
            <person name="Cabau C."/>
            <person name="Zahm M."/>
        </authorList>
    </citation>
    <scope>NUCLEOTIDE SEQUENCE [LARGE SCALE GENOMIC DNA]</scope>
    <source>
        <strain evidence="1">RS831</strain>
        <tissue evidence="1">Whole body</tissue>
    </source>
</reference>
<sequence>MLSPKLLTLVLVVQPGRLLLGMKKRALEWASGTVSEGKFSLEKQLKTLLRGNCRKKVASRWTFCTK</sequence>
<evidence type="ECO:0000313" key="2">
    <source>
        <dbReference type="Proteomes" id="UP000283210"/>
    </source>
</evidence>
<proteinExistence type="predicted"/>
<evidence type="ECO:0000313" key="1">
    <source>
        <dbReference type="EMBL" id="RVE69744.1"/>
    </source>
</evidence>
<name>A0A437D4L8_ORYJA</name>
<dbReference type="Proteomes" id="UP000283210">
    <property type="component" value="Chromosome 8"/>
</dbReference>
<gene>
    <name evidence="1" type="ORF">OJAV_G00080900</name>
</gene>
<dbReference type="OrthoDB" id="408303at2759"/>
<reference evidence="1 2" key="2">
    <citation type="submission" date="2019-01" db="EMBL/GenBank/DDBJ databases">
        <title>A chromosome length genome reference of the Java medaka (oryzias javanicus).</title>
        <authorList>
            <person name="Herpin A."/>
            <person name="Takehana Y."/>
            <person name="Naruse K."/>
            <person name="Ansai S."/>
            <person name="Kawaguchi M."/>
        </authorList>
    </citation>
    <scope>NUCLEOTIDE SEQUENCE [LARGE SCALE GENOMIC DNA]</scope>
    <source>
        <strain evidence="1">RS831</strain>
        <tissue evidence="1">Whole body</tissue>
    </source>
</reference>
<accession>A0A437D4L8</accession>